<gene>
    <name evidence="2" type="ORF">EWB00_009658</name>
</gene>
<name>A0A4Z2DY00_SCHJA</name>
<evidence type="ECO:0000256" key="1">
    <source>
        <dbReference type="SAM" id="SignalP"/>
    </source>
</evidence>
<feature type="chain" id="PRO_5021426539" evidence="1">
    <location>
        <begin position="19"/>
        <end position="101"/>
    </location>
</feature>
<dbReference type="Proteomes" id="UP000311919">
    <property type="component" value="Unassembled WGS sequence"/>
</dbReference>
<keyword evidence="3" id="KW-1185">Reference proteome</keyword>
<proteinExistence type="predicted"/>
<evidence type="ECO:0000313" key="2">
    <source>
        <dbReference type="EMBL" id="TNN21384.1"/>
    </source>
</evidence>
<keyword evidence="1" id="KW-0732">Signal</keyword>
<reference evidence="2 3" key="1">
    <citation type="submission" date="2019-03" db="EMBL/GenBank/DDBJ databases">
        <title>An improved genome assembly of the fluke Schistosoma japonicum.</title>
        <authorList>
            <person name="Hu W."/>
            <person name="Luo F."/>
            <person name="Yin M."/>
            <person name="Mo X."/>
            <person name="Sun C."/>
            <person name="Wu Q."/>
            <person name="Zhu B."/>
            <person name="Xiang M."/>
            <person name="Wang J."/>
            <person name="Wang Y."/>
            <person name="Zhang T."/>
            <person name="Xu B."/>
            <person name="Zheng H."/>
            <person name="Feng Z."/>
        </authorList>
    </citation>
    <scope>NUCLEOTIDE SEQUENCE [LARGE SCALE GENOMIC DNA]</scope>
    <source>
        <strain evidence="2">HuSjv2</strain>
        <tissue evidence="2">Worms</tissue>
    </source>
</reference>
<sequence length="101" mass="11847">SLVIFIYLISLLIDLSMPNKLTEKWQQLRQDFITAKRDKIIAEIHVGVYLTQINEGIDECMNKHPEHNDSIDEFLECADTLYSDKYNAHLLKEIQAYQGKY</sequence>
<protein>
    <submittedName>
        <fullName evidence="2">Uncharacterized protein</fullName>
    </submittedName>
</protein>
<accession>A0A4Z2DY00</accession>
<evidence type="ECO:0000313" key="3">
    <source>
        <dbReference type="Proteomes" id="UP000311919"/>
    </source>
</evidence>
<dbReference type="EMBL" id="SKCS01000006">
    <property type="protein sequence ID" value="TNN21384.1"/>
    <property type="molecule type" value="Genomic_DNA"/>
</dbReference>
<feature type="non-terminal residue" evidence="2">
    <location>
        <position position="1"/>
    </location>
</feature>
<organism evidence="2 3">
    <name type="scientific">Schistosoma japonicum</name>
    <name type="common">Blood fluke</name>
    <dbReference type="NCBI Taxonomy" id="6182"/>
    <lineage>
        <taxon>Eukaryota</taxon>
        <taxon>Metazoa</taxon>
        <taxon>Spiralia</taxon>
        <taxon>Lophotrochozoa</taxon>
        <taxon>Platyhelminthes</taxon>
        <taxon>Trematoda</taxon>
        <taxon>Digenea</taxon>
        <taxon>Strigeidida</taxon>
        <taxon>Schistosomatoidea</taxon>
        <taxon>Schistosomatidae</taxon>
        <taxon>Schistosoma</taxon>
    </lineage>
</organism>
<comment type="caution">
    <text evidence="2">The sequence shown here is derived from an EMBL/GenBank/DDBJ whole genome shotgun (WGS) entry which is preliminary data.</text>
</comment>
<dbReference type="AlphaFoldDB" id="A0A4Z2DY00"/>
<feature type="signal peptide" evidence="1">
    <location>
        <begin position="1"/>
        <end position="18"/>
    </location>
</feature>